<dbReference type="InterPro" id="IPR046342">
    <property type="entry name" value="CBS_dom_sf"/>
</dbReference>
<dbReference type="Proteomes" id="UP000286268">
    <property type="component" value="Chromosome"/>
</dbReference>
<reference evidence="4 5" key="1">
    <citation type="submission" date="2018-01" db="EMBL/GenBank/DDBJ databases">
        <title>Genome Sequencing and Assembly of Anaerobacter polyendosporus strain CT4.</title>
        <authorList>
            <person name="Tachaapaikoon C."/>
            <person name="Sutheeworapong S."/>
            <person name="Jenjaroenpun P."/>
            <person name="Wongsurawat T."/>
            <person name="Nookeaw I."/>
            <person name="Cheawchanlertfa P."/>
            <person name="Kosugi A."/>
            <person name="Cheevadhanarak S."/>
            <person name="Ratanakhanokchai K."/>
        </authorList>
    </citation>
    <scope>NUCLEOTIDE SEQUENCE [LARGE SCALE GENOMIC DNA]</scope>
    <source>
        <strain evidence="4 5">CT4</strain>
    </source>
</reference>
<accession>A0A410DQZ8</accession>
<dbReference type="Gene3D" id="3.10.580.10">
    <property type="entry name" value="CBS-domain"/>
    <property type="match status" value="1"/>
</dbReference>
<dbReference type="SUPFAM" id="SSF54631">
    <property type="entry name" value="CBS-domain pair"/>
    <property type="match status" value="1"/>
</dbReference>
<evidence type="ECO:0000256" key="1">
    <source>
        <dbReference type="ARBA" id="ARBA00023122"/>
    </source>
</evidence>
<dbReference type="OrthoDB" id="1706107at2"/>
<evidence type="ECO:0000256" key="2">
    <source>
        <dbReference type="PROSITE-ProRule" id="PRU00703"/>
    </source>
</evidence>
<proteinExistence type="predicted"/>
<dbReference type="EMBL" id="CP025746">
    <property type="protein sequence ID" value="QAA31465.1"/>
    <property type="molecule type" value="Genomic_DNA"/>
</dbReference>
<dbReference type="InterPro" id="IPR000644">
    <property type="entry name" value="CBS_dom"/>
</dbReference>
<organism evidence="4 5">
    <name type="scientific">Clostridium manihotivorum</name>
    <dbReference type="NCBI Taxonomy" id="2320868"/>
    <lineage>
        <taxon>Bacteria</taxon>
        <taxon>Bacillati</taxon>
        <taxon>Bacillota</taxon>
        <taxon>Clostridia</taxon>
        <taxon>Eubacteriales</taxon>
        <taxon>Clostridiaceae</taxon>
        <taxon>Clostridium</taxon>
    </lineage>
</organism>
<dbReference type="RefSeq" id="WP_128212278.1">
    <property type="nucleotide sequence ID" value="NZ_CP025746.1"/>
</dbReference>
<dbReference type="CDD" id="cd02205">
    <property type="entry name" value="CBS_pair_SF"/>
    <property type="match status" value="1"/>
</dbReference>
<gene>
    <name evidence="4" type="ORF">C1I91_07345</name>
</gene>
<dbReference type="PANTHER" id="PTHR43080:SF2">
    <property type="entry name" value="CBS DOMAIN-CONTAINING PROTEIN"/>
    <property type="match status" value="1"/>
</dbReference>
<protein>
    <submittedName>
        <fullName evidence="4">CBS domain-containing protein</fullName>
    </submittedName>
</protein>
<dbReference type="InterPro" id="IPR051257">
    <property type="entry name" value="Diverse_CBS-Domain"/>
</dbReference>
<dbReference type="PIRSF" id="PIRSF035040">
    <property type="entry name" value="UCP035040_CBS_Lmo0553"/>
    <property type="match status" value="1"/>
</dbReference>
<dbReference type="PROSITE" id="PS51371">
    <property type="entry name" value="CBS"/>
    <property type="match status" value="2"/>
</dbReference>
<dbReference type="InterPro" id="IPR017036">
    <property type="entry name" value="Lmo0553-like"/>
</dbReference>
<dbReference type="AlphaFoldDB" id="A0A410DQZ8"/>
<evidence type="ECO:0000313" key="4">
    <source>
        <dbReference type="EMBL" id="QAA31465.1"/>
    </source>
</evidence>
<keyword evidence="5" id="KW-1185">Reference proteome</keyword>
<keyword evidence="1 2" id="KW-0129">CBS domain</keyword>
<dbReference type="SMART" id="SM00116">
    <property type="entry name" value="CBS"/>
    <property type="match status" value="2"/>
</dbReference>
<dbReference type="Pfam" id="PF00571">
    <property type="entry name" value="CBS"/>
    <property type="match status" value="2"/>
</dbReference>
<evidence type="ECO:0000259" key="3">
    <source>
        <dbReference type="PROSITE" id="PS51371"/>
    </source>
</evidence>
<name>A0A410DQZ8_9CLOT</name>
<sequence>MLVKTIILPKEDLITVTPDTTIGRALEIMDKNKFLSIPVVDGEYFKGSIAQDIIYKFYFEKGADKKSLLEDFSVSHLLRKDIPKINLYEEVEKAVALLEETHVSFVAVVDEFDKFVGILTHHAVFEQYTNVFGLNKGERMAVTAYDVPGQISRLSKILTENQADIVSFVVIDPKSVTDVKEIVVRMETNNLEIIKDKVKAAGFKVV</sequence>
<dbReference type="KEGG" id="cmah:C1I91_07345"/>
<feature type="domain" description="CBS" evidence="3">
    <location>
        <begin position="78"/>
        <end position="137"/>
    </location>
</feature>
<dbReference type="SUPFAM" id="SSF55021">
    <property type="entry name" value="ACT-like"/>
    <property type="match status" value="1"/>
</dbReference>
<evidence type="ECO:0000313" key="5">
    <source>
        <dbReference type="Proteomes" id="UP000286268"/>
    </source>
</evidence>
<dbReference type="InterPro" id="IPR045865">
    <property type="entry name" value="ACT-like_dom_sf"/>
</dbReference>
<feature type="domain" description="CBS" evidence="3">
    <location>
        <begin position="7"/>
        <end position="65"/>
    </location>
</feature>
<dbReference type="PANTHER" id="PTHR43080">
    <property type="entry name" value="CBS DOMAIN-CONTAINING PROTEIN CBSX3, MITOCHONDRIAL"/>
    <property type="match status" value="1"/>
</dbReference>